<keyword evidence="2" id="KW-1185">Reference proteome</keyword>
<protein>
    <submittedName>
        <fullName evidence="1">Uncharacterized protein</fullName>
    </submittedName>
</protein>
<organism evidence="1 2">
    <name type="scientific">Aphis craccivora</name>
    <name type="common">Cowpea aphid</name>
    <dbReference type="NCBI Taxonomy" id="307492"/>
    <lineage>
        <taxon>Eukaryota</taxon>
        <taxon>Metazoa</taxon>
        <taxon>Ecdysozoa</taxon>
        <taxon>Arthropoda</taxon>
        <taxon>Hexapoda</taxon>
        <taxon>Insecta</taxon>
        <taxon>Pterygota</taxon>
        <taxon>Neoptera</taxon>
        <taxon>Paraneoptera</taxon>
        <taxon>Hemiptera</taxon>
        <taxon>Sternorrhyncha</taxon>
        <taxon>Aphidomorpha</taxon>
        <taxon>Aphidoidea</taxon>
        <taxon>Aphididae</taxon>
        <taxon>Aphidini</taxon>
        <taxon>Aphis</taxon>
        <taxon>Aphis</taxon>
    </lineage>
</organism>
<comment type="caution">
    <text evidence="1">The sequence shown here is derived from an EMBL/GenBank/DDBJ whole genome shotgun (WGS) entry which is preliminary data.</text>
</comment>
<evidence type="ECO:0000313" key="1">
    <source>
        <dbReference type="EMBL" id="KAF0760017.1"/>
    </source>
</evidence>
<dbReference type="AlphaFoldDB" id="A0A6G0YQI7"/>
<evidence type="ECO:0000313" key="2">
    <source>
        <dbReference type="Proteomes" id="UP000478052"/>
    </source>
</evidence>
<dbReference type="EMBL" id="VUJU01002812">
    <property type="protein sequence ID" value="KAF0760017.1"/>
    <property type="molecule type" value="Genomic_DNA"/>
</dbReference>
<name>A0A6G0YQI7_APHCR</name>
<dbReference type="Proteomes" id="UP000478052">
    <property type="component" value="Unassembled WGS sequence"/>
</dbReference>
<gene>
    <name evidence="1" type="ORF">FWK35_00004732</name>
</gene>
<sequence length="78" mass="8991">MDSGTHKYSGNEIVDRKAQNAIVSISIVTINSITFADEKNEINLHSNNKWHSNWRKLNLKINKIKNNINPYSIEKKNP</sequence>
<reference evidence="1 2" key="1">
    <citation type="submission" date="2019-08" db="EMBL/GenBank/DDBJ databases">
        <title>Whole genome of Aphis craccivora.</title>
        <authorList>
            <person name="Voronova N.V."/>
            <person name="Shulinski R.S."/>
            <person name="Bandarenka Y.V."/>
            <person name="Zhorov D.G."/>
            <person name="Warner D."/>
        </authorList>
    </citation>
    <scope>NUCLEOTIDE SEQUENCE [LARGE SCALE GENOMIC DNA]</scope>
    <source>
        <strain evidence="1">180601</strain>
        <tissue evidence="1">Whole Body</tissue>
    </source>
</reference>
<accession>A0A6G0YQI7</accession>
<proteinExistence type="predicted"/>